<dbReference type="Gene3D" id="2.40.110.10">
    <property type="entry name" value="Butyryl-CoA Dehydrogenase, subunit A, domain 2"/>
    <property type="match status" value="1"/>
</dbReference>
<evidence type="ECO:0000313" key="11">
    <source>
        <dbReference type="Proteomes" id="UP001163687"/>
    </source>
</evidence>
<keyword evidence="3 6" id="KW-0285">Flavoprotein</keyword>
<dbReference type="Pfam" id="PF00441">
    <property type="entry name" value="Acyl-CoA_dh_1"/>
    <property type="match status" value="1"/>
</dbReference>
<dbReference type="PANTHER" id="PTHR43884">
    <property type="entry name" value="ACYL-COA DEHYDROGENASE"/>
    <property type="match status" value="1"/>
</dbReference>
<evidence type="ECO:0000256" key="2">
    <source>
        <dbReference type="ARBA" id="ARBA00009347"/>
    </source>
</evidence>
<comment type="similarity">
    <text evidence="2 6">Belongs to the acyl-CoA dehydrogenase family.</text>
</comment>
<dbReference type="InterPro" id="IPR046373">
    <property type="entry name" value="Acyl-CoA_Oxase/DH_mid-dom_sf"/>
</dbReference>
<dbReference type="InterPro" id="IPR036250">
    <property type="entry name" value="AcylCo_DH-like_C"/>
</dbReference>
<comment type="cofactor">
    <cofactor evidence="1 6">
        <name>FAD</name>
        <dbReference type="ChEBI" id="CHEBI:57692"/>
    </cofactor>
</comment>
<dbReference type="GO" id="GO:0050660">
    <property type="term" value="F:flavin adenine dinucleotide binding"/>
    <property type="evidence" value="ECO:0007669"/>
    <property type="project" value="InterPro"/>
</dbReference>
<feature type="domain" description="Acyl-CoA oxidase/dehydrogenase middle" evidence="8">
    <location>
        <begin position="122"/>
        <end position="217"/>
    </location>
</feature>
<dbReference type="Pfam" id="PF02771">
    <property type="entry name" value="Acyl-CoA_dh_N"/>
    <property type="match status" value="1"/>
</dbReference>
<dbReference type="KEGG" id="cmic:caldi_05290"/>
<dbReference type="EMBL" id="AP025628">
    <property type="protein sequence ID" value="BDG59439.1"/>
    <property type="molecule type" value="Genomic_DNA"/>
</dbReference>
<evidence type="ECO:0000259" key="7">
    <source>
        <dbReference type="Pfam" id="PF00441"/>
    </source>
</evidence>
<dbReference type="FunFam" id="1.10.540.10:FF:000002">
    <property type="entry name" value="Acyl-CoA dehydrogenase FadE19"/>
    <property type="match status" value="1"/>
</dbReference>
<dbReference type="GO" id="GO:0003995">
    <property type="term" value="F:acyl-CoA dehydrogenase activity"/>
    <property type="evidence" value="ECO:0007669"/>
    <property type="project" value="InterPro"/>
</dbReference>
<dbReference type="PIRSF" id="PIRSF016578">
    <property type="entry name" value="HsaA"/>
    <property type="match status" value="1"/>
</dbReference>
<evidence type="ECO:0000256" key="4">
    <source>
        <dbReference type="ARBA" id="ARBA00022827"/>
    </source>
</evidence>
<dbReference type="InterPro" id="IPR009100">
    <property type="entry name" value="AcylCoA_DH/oxidase_NM_dom_sf"/>
</dbReference>
<dbReference type="PROSITE" id="PS00073">
    <property type="entry name" value="ACYL_COA_DH_2"/>
    <property type="match status" value="1"/>
</dbReference>
<evidence type="ECO:0000256" key="3">
    <source>
        <dbReference type="ARBA" id="ARBA00022630"/>
    </source>
</evidence>
<dbReference type="AlphaFoldDB" id="A0AA35CJ60"/>
<evidence type="ECO:0000256" key="1">
    <source>
        <dbReference type="ARBA" id="ARBA00001974"/>
    </source>
</evidence>
<dbReference type="FunFam" id="1.20.140.10:FF:000004">
    <property type="entry name" value="Acyl-CoA dehydrogenase FadE25"/>
    <property type="match status" value="1"/>
</dbReference>
<feature type="domain" description="Acyl-CoA dehydrogenase/oxidase N-terminal" evidence="9">
    <location>
        <begin position="6"/>
        <end position="118"/>
    </location>
</feature>
<evidence type="ECO:0000313" key="10">
    <source>
        <dbReference type="EMBL" id="BDG59439.1"/>
    </source>
</evidence>
<gene>
    <name evidence="10" type="primary">yngJ</name>
    <name evidence="10" type="ORF">caldi_05290</name>
</gene>
<dbReference type="InterPro" id="IPR013786">
    <property type="entry name" value="AcylCoA_DH/ox_N"/>
</dbReference>
<keyword evidence="11" id="KW-1185">Reference proteome</keyword>
<proteinExistence type="inferred from homology"/>
<dbReference type="CDD" id="cd01158">
    <property type="entry name" value="SCAD_SBCAD"/>
    <property type="match status" value="1"/>
</dbReference>
<accession>A0AA35CJ60</accession>
<dbReference type="InterPro" id="IPR009075">
    <property type="entry name" value="AcylCo_DH/oxidase_C"/>
</dbReference>
<dbReference type="Pfam" id="PF02770">
    <property type="entry name" value="Acyl-CoA_dh_M"/>
    <property type="match status" value="1"/>
</dbReference>
<dbReference type="SUPFAM" id="SSF47203">
    <property type="entry name" value="Acyl-CoA dehydrogenase C-terminal domain-like"/>
    <property type="match status" value="1"/>
</dbReference>
<dbReference type="FunFam" id="2.40.110.10:FF:000009">
    <property type="entry name" value="Acyl-CoA dehydrogenase"/>
    <property type="match status" value="1"/>
</dbReference>
<feature type="domain" description="Acyl-CoA dehydrogenase/oxidase C-terminal" evidence="7">
    <location>
        <begin position="229"/>
        <end position="378"/>
    </location>
</feature>
<evidence type="ECO:0000259" key="8">
    <source>
        <dbReference type="Pfam" id="PF02770"/>
    </source>
</evidence>
<dbReference type="PROSITE" id="PS00072">
    <property type="entry name" value="ACYL_COA_DH_1"/>
    <property type="match status" value="1"/>
</dbReference>
<evidence type="ECO:0000256" key="6">
    <source>
        <dbReference type="RuleBase" id="RU362125"/>
    </source>
</evidence>
<dbReference type="InterPro" id="IPR006089">
    <property type="entry name" value="Acyl-CoA_DH_CS"/>
</dbReference>
<keyword evidence="5 6" id="KW-0560">Oxidoreductase</keyword>
<dbReference type="PANTHER" id="PTHR43884:SF12">
    <property type="entry name" value="ISOVALERYL-COA DEHYDROGENASE, MITOCHONDRIAL-RELATED"/>
    <property type="match status" value="1"/>
</dbReference>
<evidence type="ECO:0000256" key="5">
    <source>
        <dbReference type="ARBA" id="ARBA00023002"/>
    </source>
</evidence>
<dbReference type="Gene3D" id="1.10.540.10">
    <property type="entry name" value="Acyl-CoA dehydrogenase/oxidase, N-terminal domain"/>
    <property type="match status" value="1"/>
</dbReference>
<dbReference type="Proteomes" id="UP001163687">
    <property type="component" value="Chromosome"/>
</dbReference>
<name>A0AA35CJ60_9FIRM</name>
<dbReference type="SUPFAM" id="SSF56645">
    <property type="entry name" value="Acyl-CoA dehydrogenase NM domain-like"/>
    <property type="match status" value="1"/>
</dbReference>
<dbReference type="InterPro" id="IPR006091">
    <property type="entry name" value="Acyl-CoA_Oxase/DH_mid-dom"/>
</dbReference>
<dbReference type="InterPro" id="IPR037069">
    <property type="entry name" value="AcylCoA_DH/ox_N_sf"/>
</dbReference>
<reference evidence="10" key="1">
    <citation type="submission" date="2022-03" db="EMBL/GenBank/DDBJ databases">
        <title>Complete genome sequence of Caldinitratiruptor microaerophilus.</title>
        <authorList>
            <person name="Mukaiyama R."/>
            <person name="Nishiyama T."/>
            <person name="Ueda K."/>
        </authorList>
    </citation>
    <scope>NUCLEOTIDE SEQUENCE</scope>
    <source>
        <strain evidence="10">JCM 16183</strain>
    </source>
</reference>
<organism evidence="10 11">
    <name type="scientific">Caldinitratiruptor microaerophilus</name>
    <dbReference type="NCBI Taxonomy" id="671077"/>
    <lineage>
        <taxon>Bacteria</taxon>
        <taxon>Bacillati</taxon>
        <taxon>Bacillota</taxon>
        <taxon>Clostridia</taxon>
        <taxon>Eubacteriales</taxon>
        <taxon>Symbiobacteriaceae</taxon>
        <taxon>Caldinitratiruptor</taxon>
    </lineage>
</organism>
<dbReference type="Gene3D" id="1.20.140.10">
    <property type="entry name" value="Butyryl-CoA Dehydrogenase, subunit A, domain 3"/>
    <property type="match status" value="1"/>
</dbReference>
<keyword evidence="4 6" id="KW-0274">FAD</keyword>
<evidence type="ECO:0000259" key="9">
    <source>
        <dbReference type="Pfam" id="PF02771"/>
    </source>
</evidence>
<sequence length="383" mass="41937">MNFDLTEEQAAIRRMAREFAEAEVAPGAAERDEKHLFPLDLVRRMGELGFFGIPFAEAYGGLGGDYVSYALAVEEIARADAGLGLTYAAHVSIGLGPVYSFGTEEQKQRWLPGGIRGEYLASFGLTEPQAGSDAAATRTTAERDGDHWVLNGQKQFITNAGYAGYVVCTAVTEKGKGHRGISNFIVPTDAPGFRVGPPLKKLGLHSSDTRPLYFDDCRVPAENLLGRPGEGFKQFMATLDGGRISIGAFCVGIARAAYEAALRYAKEREQFGRRIGEFQAIQFKLADMAMEIELARTQVLKAAWLKDQGRPYTREAAMAKLFASEMATRAASQAVQIHGGYGYVRDYPVERYYRDVKLGEIGEGTSEIQRLVIARHILGEQEG</sequence>
<dbReference type="RefSeq" id="WP_264843566.1">
    <property type="nucleotide sequence ID" value="NZ_AP025628.1"/>
</dbReference>
<protein>
    <submittedName>
        <fullName evidence="10">Acyl-CoA dehydrogenase YngJ</fullName>
    </submittedName>
</protein>